<evidence type="ECO:0000256" key="9">
    <source>
        <dbReference type="ARBA" id="ARBA00023328"/>
    </source>
</evidence>
<evidence type="ECO:0000256" key="3">
    <source>
        <dbReference type="ARBA" id="ARBA00022454"/>
    </source>
</evidence>
<dbReference type="GeneID" id="25263437"/>
<dbReference type="PANTHER" id="PTHR14527">
    <property type="entry name" value="PROTEIN MIS12 HOMOLOG"/>
    <property type="match status" value="1"/>
</dbReference>
<evidence type="ECO:0008006" key="13">
    <source>
        <dbReference type="Google" id="ProtNLM"/>
    </source>
</evidence>
<keyword evidence="3" id="KW-0158">Chromosome</keyword>
<dbReference type="GO" id="GO:0051301">
    <property type="term" value="P:cell division"/>
    <property type="evidence" value="ECO:0007669"/>
    <property type="project" value="UniProtKB-KW"/>
</dbReference>
<keyword evidence="6" id="KW-0995">Kinetochore</keyword>
<keyword evidence="4" id="KW-0132">Cell division</keyword>
<evidence type="ECO:0000256" key="2">
    <source>
        <dbReference type="ARBA" id="ARBA00008643"/>
    </source>
</evidence>
<keyword evidence="9" id="KW-0137">Centromere</keyword>
<protein>
    <recommendedName>
        <fullName evidence="13">Mis12-domain-containing protein</fullName>
    </recommendedName>
</protein>
<reference evidence="11 12" key="1">
    <citation type="submission" date="2014-05" db="EMBL/GenBank/DDBJ databases">
        <title>Draft genome sequence of a rare smut relative, Tilletiaria anomala UBC 951.</title>
        <authorList>
            <consortium name="DOE Joint Genome Institute"/>
            <person name="Toome M."/>
            <person name="Kuo A."/>
            <person name="Henrissat B."/>
            <person name="Lipzen A."/>
            <person name="Tritt A."/>
            <person name="Yoshinaga Y."/>
            <person name="Zane M."/>
            <person name="Barry K."/>
            <person name="Grigoriev I.V."/>
            <person name="Spatafora J.W."/>
            <person name="Aimea M.C."/>
        </authorList>
    </citation>
    <scope>NUCLEOTIDE SEQUENCE [LARGE SCALE GENOMIC DNA]</scope>
    <source>
        <strain evidence="11 12">UBC 951</strain>
    </source>
</reference>
<accession>A0A066WRB1</accession>
<dbReference type="AlphaFoldDB" id="A0A066WRB1"/>
<dbReference type="GO" id="GO:0005634">
    <property type="term" value="C:nucleus"/>
    <property type="evidence" value="ECO:0007669"/>
    <property type="project" value="InterPro"/>
</dbReference>
<dbReference type="OrthoDB" id="1884855at2759"/>
<keyword evidence="12" id="KW-1185">Reference proteome</keyword>
<dbReference type="Proteomes" id="UP000027361">
    <property type="component" value="Unassembled WGS sequence"/>
</dbReference>
<dbReference type="InterPro" id="IPR008685">
    <property type="entry name" value="Centromere_Mis12"/>
</dbReference>
<evidence type="ECO:0000256" key="1">
    <source>
        <dbReference type="ARBA" id="ARBA00004629"/>
    </source>
</evidence>
<dbReference type="EMBL" id="JMSN01000001">
    <property type="protein sequence ID" value="KDN53544.1"/>
    <property type="molecule type" value="Genomic_DNA"/>
</dbReference>
<feature type="region of interest" description="Disordered" evidence="10">
    <location>
        <begin position="231"/>
        <end position="256"/>
    </location>
</feature>
<gene>
    <name evidence="11" type="ORF">K437DRAFT_252905</name>
</gene>
<evidence type="ECO:0000256" key="8">
    <source>
        <dbReference type="ARBA" id="ARBA00023306"/>
    </source>
</evidence>
<sequence length="338" mass="37030">MSSAFQAQDAPSIDAHIELLTEHFGFNPKGFIDKLVYAANEHLYFLAEHFEKSLIQAMEGTVAARNETQAEQEPEYVIAAEKSTHKVLTLFENALDHMYDTVELWTLVNVFGVTSRQAQHITLTHHRGLDLRNDNGVTSAIVQDKVLSRKEQRLRAKIAAARQTADILDRAIATTSAQHARAAALEDHFDFVLQSKSGTTILASLQADSLKKVRADASAVCKDVSGLRELDPLSKSLAPPRSAKDDEEGAEQGFDGSNRDAYLYWEVNRALEEQRKAGGDHKVEAAAVSEKPGSTGRKSKGSGKRVQDMQSEGGSQGAKRRNVGKTAELEVSLTTKMS</sequence>
<dbReference type="GO" id="GO:0000070">
    <property type="term" value="P:mitotic sister chromatid segregation"/>
    <property type="evidence" value="ECO:0007669"/>
    <property type="project" value="TreeGrafter"/>
</dbReference>
<evidence type="ECO:0000256" key="7">
    <source>
        <dbReference type="ARBA" id="ARBA00023054"/>
    </source>
</evidence>
<evidence type="ECO:0000256" key="5">
    <source>
        <dbReference type="ARBA" id="ARBA00022776"/>
    </source>
</evidence>
<proteinExistence type="inferred from homology"/>
<dbReference type="GO" id="GO:0051382">
    <property type="term" value="P:kinetochore assembly"/>
    <property type="evidence" value="ECO:0007669"/>
    <property type="project" value="TreeGrafter"/>
</dbReference>
<evidence type="ECO:0000313" key="11">
    <source>
        <dbReference type="EMBL" id="KDN53544.1"/>
    </source>
</evidence>
<keyword evidence="8" id="KW-0131">Cell cycle</keyword>
<feature type="compositionally biased region" description="Basic and acidic residues" evidence="10">
    <location>
        <begin position="275"/>
        <end position="284"/>
    </location>
</feature>
<dbReference type="Pfam" id="PF05859">
    <property type="entry name" value="Mis12"/>
    <property type="match status" value="1"/>
</dbReference>
<evidence type="ECO:0000256" key="6">
    <source>
        <dbReference type="ARBA" id="ARBA00022838"/>
    </source>
</evidence>
<evidence type="ECO:0000256" key="4">
    <source>
        <dbReference type="ARBA" id="ARBA00022618"/>
    </source>
</evidence>
<dbReference type="OMA" id="HAIDHTM"/>
<dbReference type="HOGENOM" id="CLU_821788_0_0_1"/>
<dbReference type="RefSeq" id="XP_013246414.1">
    <property type="nucleotide sequence ID" value="XM_013390960.1"/>
</dbReference>
<name>A0A066WRB1_TILAU</name>
<comment type="caution">
    <text evidence="11">The sequence shown here is derived from an EMBL/GenBank/DDBJ whole genome shotgun (WGS) entry which is preliminary data.</text>
</comment>
<organism evidence="11 12">
    <name type="scientific">Tilletiaria anomala (strain ATCC 24038 / CBS 436.72 / UBC 951)</name>
    <dbReference type="NCBI Taxonomy" id="1037660"/>
    <lineage>
        <taxon>Eukaryota</taxon>
        <taxon>Fungi</taxon>
        <taxon>Dikarya</taxon>
        <taxon>Basidiomycota</taxon>
        <taxon>Ustilaginomycotina</taxon>
        <taxon>Exobasidiomycetes</taxon>
        <taxon>Georgefischeriales</taxon>
        <taxon>Tilletiariaceae</taxon>
        <taxon>Tilletiaria</taxon>
    </lineage>
</organism>
<dbReference type="InParanoid" id="A0A066WRB1"/>
<dbReference type="GO" id="GO:0000444">
    <property type="term" value="C:MIS12/MIND type complex"/>
    <property type="evidence" value="ECO:0007669"/>
    <property type="project" value="TreeGrafter"/>
</dbReference>
<dbReference type="PANTHER" id="PTHR14527:SF2">
    <property type="entry name" value="PROTEIN MIS12 HOMOLOG"/>
    <property type="match status" value="1"/>
</dbReference>
<comment type="similarity">
    <text evidence="2">Belongs to the mis12 family.</text>
</comment>
<comment type="subcellular location">
    <subcellularLocation>
        <location evidence="1">Chromosome</location>
        <location evidence="1">Centromere</location>
        <location evidence="1">Kinetochore</location>
    </subcellularLocation>
</comment>
<evidence type="ECO:0000313" key="12">
    <source>
        <dbReference type="Proteomes" id="UP000027361"/>
    </source>
</evidence>
<evidence type="ECO:0000256" key="10">
    <source>
        <dbReference type="SAM" id="MobiDB-lite"/>
    </source>
</evidence>
<keyword evidence="5" id="KW-0498">Mitosis</keyword>
<keyword evidence="7" id="KW-0175">Coiled coil</keyword>
<feature type="region of interest" description="Disordered" evidence="10">
    <location>
        <begin position="275"/>
        <end position="338"/>
    </location>
</feature>